<evidence type="ECO:0008006" key="4">
    <source>
        <dbReference type="Google" id="ProtNLM"/>
    </source>
</evidence>
<keyword evidence="3" id="KW-1185">Reference proteome</keyword>
<dbReference type="RefSeq" id="WP_193666014.1">
    <property type="nucleotide sequence ID" value="NZ_BAAAMM010000008.1"/>
</dbReference>
<keyword evidence="1" id="KW-1133">Transmembrane helix</keyword>
<reference evidence="2 3" key="1">
    <citation type="submission" date="2024-02" db="EMBL/GenBank/DDBJ databases">
        <title>Full genome sequence of Nocardioides kribbensis.</title>
        <authorList>
            <person name="Poletto B.L."/>
            <person name="Silva G."/>
            <person name="Galante D."/>
            <person name="Campos K.R."/>
            <person name="Santos M.B.N."/>
            <person name="Sacchi C.T."/>
        </authorList>
    </citation>
    <scope>NUCLEOTIDE SEQUENCE [LARGE SCALE GENOMIC DNA]</scope>
    <source>
        <strain evidence="2 3">O4R</strain>
    </source>
</reference>
<keyword evidence="1" id="KW-0812">Transmembrane</keyword>
<sequence length="296" mass="29202">MRSLVRGLVAGAAGTTVLNATTYLDMALTGRSASSAPADTVTAAADLAHLDLPTAGSREEAYGALAGLGVGVGVGAVAALVRSAGVRLPWLAESAVIGFGAMAATDGPMAVLQVTDLTTWSATDWGRDVVPHLVYGAAVACALRVTEPDDERDDEGPARPGRLLLRSLAIGLATGARSSWGLVPPGLVAGKAPLALAGGLVGTELVFDKLPSTPSRVGGPTVARVLSAAGGAGVLARHEGAAGVWPAVAAGAVGAVAGTILGSVWRDLCADRSWEAAGAVVEDAVSAALTAYAVAT</sequence>
<name>A0ABV1P2V3_9ACTN</name>
<evidence type="ECO:0000256" key="1">
    <source>
        <dbReference type="SAM" id="Phobius"/>
    </source>
</evidence>
<proteinExistence type="predicted"/>
<dbReference type="EMBL" id="JBEGDP010000027">
    <property type="protein sequence ID" value="MEQ7849042.1"/>
    <property type="molecule type" value="Genomic_DNA"/>
</dbReference>
<organism evidence="2 3">
    <name type="scientific">Nocardioides kribbensis</name>
    <dbReference type="NCBI Taxonomy" id="305517"/>
    <lineage>
        <taxon>Bacteria</taxon>
        <taxon>Bacillati</taxon>
        <taxon>Actinomycetota</taxon>
        <taxon>Actinomycetes</taxon>
        <taxon>Propionibacteriales</taxon>
        <taxon>Nocardioidaceae</taxon>
        <taxon>Nocardioides</taxon>
    </lineage>
</organism>
<evidence type="ECO:0000313" key="3">
    <source>
        <dbReference type="Proteomes" id="UP001482520"/>
    </source>
</evidence>
<protein>
    <recommendedName>
        <fullName evidence="4">DUF4126 domain-containing protein</fullName>
    </recommendedName>
</protein>
<dbReference type="Proteomes" id="UP001482520">
    <property type="component" value="Unassembled WGS sequence"/>
</dbReference>
<evidence type="ECO:0000313" key="2">
    <source>
        <dbReference type="EMBL" id="MEQ7849042.1"/>
    </source>
</evidence>
<accession>A0ABV1P2V3</accession>
<comment type="caution">
    <text evidence="2">The sequence shown here is derived from an EMBL/GenBank/DDBJ whole genome shotgun (WGS) entry which is preliminary data.</text>
</comment>
<keyword evidence="1" id="KW-0472">Membrane</keyword>
<gene>
    <name evidence="2" type="ORF">V6R90_17315</name>
</gene>
<feature type="transmembrane region" description="Helical" evidence="1">
    <location>
        <begin position="61"/>
        <end position="81"/>
    </location>
</feature>